<dbReference type="OrthoDB" id="447842at2759"/>
<dbReference type="VEuPathDB" id="FungiDB:BCV72DRAFT_41128"/>
<reference evidence="3" key="1">
    <citation type="journal article" date="2016" name="Proc. Natl. Acad. Sci. U.S.A.">
        <title>Lipid metabolic changes in an early divergent fungus govern the establishment of a mutualistic symbiosis with endobacteria.</title>
        <authorList>
            <person name="Lastovetsky O.A."/>
            <person name="Gaspar M.L."/>
            <person name="Mondo S.J."/>
            <person name="LaButti K.M."/>
            <person name="Sandor L."/>
            <person name="Grigoriev I.V."/>
            <person name="Henry S.A."/>
            <person name="Pawlowska T.E."/>
        </authorList>
    </citation>
    <scope>NUCLEOTIDE SEQUENCE [LARGE SCALE GENOMIC DNA]</scope>
    <source>
        <strain evidence="3">ATCC 52814</strain>
    </source>
</reference>
<sequence length="149" mass="17169">MIQAPQQEVRVGVACFVVHRPSDGILRILTSQRKGSHGDGTWQLPGGHMEMFESFEGCARREVLEETNLEINSIRYVTATNNIMGDKHYVTIFMYSEVSSEEIKNLRVMEPEKLQGEWKWVTLDELVTYKPLFSPLQSFIDQQDVSFLK</sequence>
<dbReference type="CDD" id="cd04678">
    <property type="entry name" value="NUDIX_MTH2_Nudt15"/>
    <property type="match status" value="1"/>
</dbReference>
<gene>
    <name evidence="3" type="ORF">BCV72DRAFT_41128</name>
</gene>
<dbReference type="GO" id="GO:0006203">
    <property type="term" value="P:dGTP catabolic process"/>
    <property type="evidence" value="ECO:0007669"/>
    <property type="project" value="TreeGrafter"/>
</dbReference>
<organism evidence="3">
    <name type="scientific">Rhizopus microsporus var. microsporus</name>
    <dbReference type="NCBI Taxonomy" id="86635"/>
    <lineage>
        <taxon>Eukaryota</taxon>
        <taxon>Fungi</taxon>
        <taxon>Fungi incertae sedis</taxon>
        <taxon>Mucoromycota</taxon>
        <taxon>Mucoromycotina</taxon>
        <taxon>Mucoromycetes</taxon>
        <taxon>Mucorales</taxon>
        <taxon>Mucorineae</taxon>
        <taxon>Rhizopodaceae</taxon>
        <taxon>Rhizopus</taxon>
    </lineage>
</organism>
<dbReference type="Gene3D" id="3.90.79.10">
    <property type="entry name" value="Nucleoside Triphosphate Pyrophosphohydrolase"/>
    <property type="match status" value="1"/>
</dbReference>
<dbReference type="GO" id="GO:0035539">
    <property type="term" value="F:8-oxo-7,8-dihydrodeoxyguanosine triphosphate pyrophosphatase activity"/>
    <property type="evidence" value="ECO:0007669"/>
    <property type="project" value="TreeGrafter"/>
</dbReference>
<dbReference type="PANTHER" id="PTHR16099">
    <property type="entry name" value="8-OXO-DGTP DIPHOSPHATES NUDT15"/>
    <property type="match status" value="1"/>
</dbReference>
<dbReference type="InterPro" id="IPR020084">
    <property type="entry name" value="NUDIX_hydrolase_CS"/>
</dbReference>
<dbReference type="EMBL" id="KV922027">
    <property type="protein sequence ID" value="ORE02903.1"/>
    <property type="molecule type" value="Genomic_DNA"/>
</dbReference>
<proteinExistence type="predicted"/>
<dbReference type="PROSITE" id="PS51462">
    <property type="entry name" value="NUDIX"/>
    <property type="match status" value="1"/>
</dbReference>
<evidence type="ECO:0000259" key="2">
    <source>
        <dbReference type="PROSITE" id="PS51462"/>
    </source>
</evidence>
<evidence type="ECO:0000256" key="1">
    <source>
        <dbReference type="ARBA" id="ARBA00022801"/>
    </source>
</evidence>
<dbReference type="PANTHER" id="PTHR16099:SF5">
    <property type="entry name" value="NUCLEOTIDE TRIPHOSPHATE DIPHOSPHATASE NUDT15"/>
    <property type="match status" value="1"/>
</dbReference>
<protein>
    <recommendedName>
        <fullName evidence="2">Nudix hydrolase domain-containing protein</fullName>
    </recommendedName>
</protein>
<evidence type="ECO:0000313" key="3">
    <source>
        <dbReference type="EMBL" id="ORE02903.1"/>
    </source>
</evidence>
<dbReference type="SUPFAM" id="SSF55811">
    <property type="entry name" value="Nudix"/>
    <property type="match status" value="1"/>
</dbReference>
<dbReference type="InterPro" id="IPR000086">
    <property type="entry name" value="NUDIX_hydrolase_dom"/>
</dbReference>
<name>A0A1X0QT18_RHIZD</name>
<dbReference type="GO" id="GO:0005829">
    <property type="term" value="C:cytosol"/>
    <property type="evidence" value="ECO:0007669"/>
    <property type="project" value="TreeGrafter"/>
</dbReference>
<dbReference type="PROSITE" id="PS00893">
    <property type="entry name" value="NUDIX_BOX"/>
    <property type="match status" value="1"/>
</dbReference>
<dbReference type="Pfam" id="PF00293">
    <property type="entry name" value="NUDIX"/>
    <property type="match status" value="1"/>
</dbReference>
<dbReference type="InterPro" id="IPR015797">
    <property type="entry name" value="NUDIX_hydrolase-like_dom_sf"/>
</dbReference>
<dbReference type="Proteomes" id="UP000242414">
    <property type="component" value="Unassembled WGS sequence"/>
</dbReference>
<keyword evidence="1" id="KW-0378">Hydrolase</keyword>
<dbReference type="FunFam" id="3.90.79.10:FF:000060">
    <property type="entry name" value="Nudix hydrolase 1"/>
    <property type="match status" value="1"/>
</dbReference>
<feature type="domain" description="Nudix hydrolase" evidence="2">
    <location>
        <begin position="8"/>
        <end position="149"/>
    </location>
</feature>
<dbReference type="AlphaFoldDB" id="A0A1X0QT18"/>
<accession>A0A1X0QT18</accession>